<keyword evidence="6 8" id="KW-0472">Membrane</keyword>
<dbReference type="RefSeq" id="WP_255920973.1">
    <property type="nucleotide sequence ID" value="NZ_JANFNG010000011.1"/>
</dbReference>
<dbReference type="GO" id="GO:0016757">
    <property type="term" value="F:glycosyltransferase activity"/>
    <property type="evidence" value="ECO:0007669"/>
    <property type="project" value="UniProtKB-KW"/>
</dbReference>
<organism evidence="9 10">
    <name type="scientific">Streptomyces humicola</name>
    <dbReference type="NCBI Taxonomy" id="2953240"/>
    <lineage>
        <taxon>Bacteria</taxon>
        <taxon>Bacillati</taxon>
        <taxon>Actinomycetota</taxon>
        <taxon>Actinomycetes</taxon>
        <taxon>Kitasatosporales</taxon>
        <taxon>Streptomycetaceae</taxon>
        <taxon>Streptomyces</taxon>
    </lineage>
</organism>
<evidence type="ECO:0000256" key="5">
    <source>
        <dbReference type="ARBA" id="ARBA00022989"/>
    </source>
</evidence>
<dbReference type="Proteomes" id="UP001057702">
    <property type="component" value="Unassembled WGS sequence"/>
</dbReference>
<feature type="transmembrane region" description="Helical" evidence="8">
    <location>
        <begin position="168"/>
        <end position="191"/>
    </location>
</feature>
<feature type="transmembrane region" description="Helical" evidence="8">
    <location>
        <begin position="357"/>
        <end position="376"/>
    </location>
</feature>
<evidence type="ECO:0000256" key="3">
    <source>
        <dbReference type="ARBA" id="ARBA00022679"/>
    </source>
</evidence>
<comment type="subcellular location">
    <subcellularLocation>
        <location evidence="1">Membrane</location>
        <topology evidence="1">Multi-pass membrane protein</topology>
    </subcellularLocation>
</comment>
<comment type="caution">
    <text evidence="9">The sequence shown here is derived from an EMBL/GenBank/DDBJ whole genome shotgun (WGS) entry which is preliminary data.</text>
</comment>
<feature type="transmembrane region" description="Helical" evidence="8">
    <location>
        <begin position="54"/>
        <end position="73"/>
    </location>
</feature>
<evidence type="ECO:0000256" key="4">
    <source>
        <dbReference type="ARBA" id="ARBA00022692"/>
    </source>
</evidence>
<feature type="transmembrane region" description="Helical" evidence="8">
    <location>
        <begin position="203"/>
        <end position="225"/>
    </location>
</feature>
<feature type="transmembrane region" description="Helical" evidence="8">
    <location>
        <begin position="245"/>
        <end position="272"/>
    </location>
</feature>
<comment type="similarity">
    <text evidence="7">Belongs to the MptA/B family.</text>
</comment>
<keyword evidence="4 8" id="KW-0812">Transmembrane</keyword>
<feature type="transmembrane region" description="Helical" evidence="8">
    <location>
        <begin position="85"/>
        <end position="103"/>
    </location>
</feature>
<dbReference type="Pfam" id="PF26314">
    <property type="entry name" value="MptA_B_family"/>
    <property type="match status" value="1"/>
</dbReference>
<evidence type="ECO:0000256" key="7">
    <source>
        <dbReference type="ARBA" id="ARBA00043987"/>
    </source>
</evidence>
<dbReference type="EMBL" id="JANFNG010000011">
    <property type="protein sequence ID" value="MCQ4082067.1"/>
    <property type="molecule type" value="Genomic_DNA"/>
</dbReference>
<feature type="transmembrane region" description="Helical" evidence="8">
    <location>
        <begin position="388"/>
        <end position="406"/>
    </location>
</feature>
<evidence type="ECO:0000256" key="2">
    <source>
        <dbReference type="ARBA" id="ARBA00022676"/>
    </source>
</evidence>
<evidence type="ECO:0000256" key="1">
    <source>
        <dbReference type="ARBA" id="ARBA00004141"/>
    </source>
</evidence>
<sequence>MTATTTTPAALTLCRRIGTSGSVLLALGGWTAGSLPAYDASGLWRERGAEAADVGTVLTYLGLVLLVCAWWRLGRIAGSLGAGELVRVLVWWSAPLVIGPPLFSSDVYSYVAQGLMSVRGLDVYQLGPAALGGPLVHSIPAMWQHTPAPYGPAFVGMAQAVVRLTGSAVVPAVLGMRAVCLASLAVIVWAVRALARATGVSEGGALWAAALNPLVICHLVAGAHNDALMLALMMTGLVLARRGRLLWAVVAVSLATIVKAPAGTALLFLVPLSPRWRGRIWPGVWRVLAGASVATAVTATVSVVTGRGLGWIAALRTPVSVESVWSASTDVGRLLAWAASVSHTAGTESAWSRPDTITAVRVVCLLAALVAIVLWARRAPAVGPEYALGLSLLTLVVLSPAVQPWYALWGLLPLAATAWHRLSGAWQKTLVVVLVFSVLPDGHGPALDDLVTASLGIALALAALYGSTALRWLSGGGAGGAFAEQKGLP</sequence>
<keyword evidence="10" id="KW-1185">Reference proteome</keyword>
<protein>
    <submittedName>
        <fullName evidence="9">Polyprenol phosphomannose-dependent alpha 1,6 mannosyltransferase MptB</fullName>
    </submittedName>
</protein>
<feature type="transmembrane region" description="Helical" evidence="8">
    <location>
        <begin position="446"/>
        <end position="465"/>
    </location>
</feature>
<feature type="transmembrane region" description="Helical" evidence="8">
    <location>
        <begin position="284"/>
        <end position="305"/>
    </location>
</feature>
<dbReference type="NCBIfam" id="NF038066">
    <property type="entry name" value="MptB"/>
    <property type="match status" value="1"/>
</dbReference>
<gene>
    <name evidence="9" type="primary">mptB</name>
    <name evidence="9" type="ORF">NGB36_15990</name>
</gene>
<evidence type="ECO:0000313" key="9">
    <source>
        <dbReference type="EMBL" id="MCQ4082067.1"/>
    </source>
</evidence>
<evidence type="ECO:0000313" key="10">
    <source>
        <dbReference type="Proteomes" id="UP001057702"/>
    </source>
</evidence>
<accession>A0ABT1PWL9</accession>
<keyword evidence="2 9" id="KW-0328">Glycosyltransferase</keyword>
<reference evidence="9" key="1">
    <citation type="submission" date="2022-06" db="EMBL/GenBank/DDBJ databases">
        <title>Draft genome sequence of Streptomyces sp. RB6PN25 isolated from peat swamp forest in Thailand.</title>
        <authorList>
            <person name="Duangmal K."/>
            <person name="Klaysubun C."/>
        </authorList>
    </citation>
    <scope>NUCLEOTIDE SEQUENCE</scope>
    <source>
        <strain evidence="9">RB6PN25</strain>
    </source>
</reference>
<evidence type="ECO:0000256" key="6">
    <source>
        <dbReference type="ARBA" id="ARBA00023136"/>
    </source>
</evidence>
<keyword evidence="5 8" id="KW-1133">Transmembrane helix</keyword>
<keyword evidence="3" id="KW-0808">Transferase</keyword>
<dbReference type="InterPro" id="IPR049829">
    <property type="entry name" value="MptA/B-like"/>
</dbReference>
<proteinExistence type="inferred from homology"/>
<name>A0ABT1PWL9_9ACTN</name>
<evidence type="ECO:0000256" key="8">
    <source>
        <dbReference type="SAM" id="Phobius"/>
    </source>
</evidence>